<dbReference type="PANTHER" id="PTHR37542">
    <property type="entry name" value="HELO DOMAIN-CONTAINING PROTEIN-RELATED"/>
    <property type="match status" value="1"/>
</dbReference>
<dbReference type="RefSeq" id="XP_033576335.1">
    <property type="nucleotide sequence ID" value="XM_033723604.1"/>
</dbReference>
<dbReference type="EMBL" id="MU003701">
    <property type="protein sequence ID" value="KAF2809371.1"/>
    <property type="molecule type" value="Genomic_DNA"/>
</dbReference>
<evidence type="ECO:0000313" key="3">
    <source>
        <dbReference type="Proteomes" id="UP000504636"/>
    </source>
</evidence>
<protein>
    <recommendedName>
        <fullName evidence="1">Protein kinase domain-containing protein</fullName>
    </recommendedName>
</protein>
<dbReference type="GO" id="GO:0004672">
    <property type="term" value="F:protein kinase activity"/>
    <property type="evidence" value="ECO:0007669"/>
    <property type="project" value="InterPro"/>
</dbReference>
<reference evidence="4" key="3">
    <citation type="submission" date="2025-04" db="UniProtKB">
        <authorList>
            <consortium name="RefSeq"/>
        </authorList>
    </citation>
    <scope>IDENTIFICATION</scope>
    <source>
        <strain evidence="4">CBS 304.34</strain>
    </source>
</reference>
<sequence length="343" mass="38246">MLSRKSFVHSESQGYTPVPFTTNMFTAKAEYKQNEADQRYSQTSVIVEKYQNQGNVTYRVLDDIASLLCYGVDESTRKGVLRCLGFRLEPTPELVFQLPKNVEGPQTLQTLIAADVGKASGGPHSVNYRFRLSRQLSEAVLGVHSAGLVHKNIRSETIVLLKPRLEGADKDASYAIGFGDPYLMSWYHGRAIEGNLSNMAGSTDWTENIYRHPERQGVEVQDRVMVQERYNIGHDIYSLGVCLLEIGLWDPLVRTRTANGQSQVSDYFRAAAKVDSAPDPDAALRAALKIPNKVKEILLELAEKELPRRMGLSYTRLVVACMKGLDHPSGFGPSVDFTAFNRT</sequence>
<dbReference type="GeneID" id="54464497"/>
<organism evidence="2">
    <name type="scientific">Mytilinidion resinicola</name>
    <dbReference type="NCBI Taxonomy" id="574789"/>
    <lineage>
        <taxon>Eukaryota</taxon>
        <taxon>Fungi</taxon>
        <taxon>Dikarya</taxon>
        <taxon>Ascomycota</taxon>
        <taxon>Pezizomycotina</taxon>
        <taxon>Dothideomycetes</taxon>
        <taxon>Pleosporomycetidae</taxon>
        <taxon>Mytilinidiales</taxon>
        <taxon>Mytilinidiaceae</taxon>
        <taxon>Mytilinidion</taxon>
    </lineage>
</organism>
<keyword evidence="3" id="KW-1185">Reference proteome</keyword>
<dbReference type="SUPFAM" id="SSF56112">
    <property type="entry name" value="Protein kinase-like (PK-like)"/>
    <property type="match status" value="1"/>
</dbReference>
<accession>A0A6A6YKM6</accession>
<dbReference type="Proteomes" id="UP000504636">
    <property type="component" value="Unplaced"/>
</dbReference>
<dbReference type="GO" id="GO:0005524">
    <property type="term" value="F:ATP binding"/>
    <property type="evidence" value="ECO:0007669"/>
    <property type="project" value="InterPro"/>
</dbReference>
<dbReference type="AlphaFoldDB" id="A0A6A6YKM6"/>
<gene>
    <name evidence="2 4" type="ORF">BDZ99DRAFT_498756</name>
</gene>
<proteinExistence type="predicted"/>
<dbReference type="Gene3D" id="1.10.510.10">
    <property type="entry name" value="Transferase(Phosphotransferase) domain 1"/>
    <property type="match status" value="1"/>
</dbReference>
<dbReference type="PROSITE" id="PS50011">
    <property type="entry name" value="PROTEIN_KINASE_DOM"/>
    <property type="match status" value="1"/>
</dbReference>
<evidence type="ECO:0000313" key="2">
    <source>
        <dbReference type="EMBL" id="KAF2809371.1"/>
    </source>
</evidence>
<evidence type="ECO:0000313" key="4">
    <source>
        <dbReference type="RefSeq" id="XP_033576335.1"/>
    </source>
</evidence>
<name>A0A6A6YKM6_9PEZI</name>
<dbReference type="InterPro" id="IPR011009">
    <property type="entry name" value="Kinase-like_dom_sf"/>
</dbReference>
<reference evidence="2 4" key="1">
    <citation type="journal article" date="2020" name="Stud. Mycol.">
        <title>101 Dothideomycetes genomes: a test case for predicting lifestyles and emergence of pathogens.</title>
        <authorList>
            <person name="Haridas S."/>
            <person name="Albert R."/>
            <person name="Binder M."/>
            <person name="Bloem J."/>
            <person name="Labutti K."/>
            <person name="Salamov A."/>
            <person name="Andreopoulos B."/>
            <person name="Baker S."/>
            <person name="Barry K."/>
            <person name="Bills G."/>
            <person name="Bluhm B."/>
            <person name="Cannon C."/>
            <person name="Castanera R."/>
            <person name="Culley D."/>
            <person name="Daum C."/>
            <person name="Ezra D."/>
            <person name="Gonzalez J."/>
            <person name="Henrissat B."/>
            <person name="Kuo A."/>
            <person name="Liang C."/>
            <person name="Lipzen A."/>
            <person name="Lutzoni F."/>
            <person name="Magnuson J."/>
            <person name="Mondo S."/>
            <person name="Nolan M."/>
            <person name="Ohm R."/>
            <person name="Pangilinan J."/>
            <person name="Park H.-J."/>
            <person name="Ramirez L."/>
            <person name="Alfaro M."/>
            <person name="Sun H."/>
            <person name="Tritt A."/>
            <person name="Yoshinaga Y."/>
            <person name="Zwiers L.-H."/>
            <person name="Turgeon B."/>
            <person name="Goodwin S."/>
            <person name="Spatafora J."/>
            <person name="Crous P."/>
            <person name="Grigoriev I."/>
        </authorList>
    </citation>
    <scope>NUCLEOTIDE SEQUENCE</scope>
    <source>
        <strain evidence="2 4">CBS 304.34</strain>
    </source>
</reference>
<dbReference type="InterPro" id="IPR000719">
    <property type="entry name" value="Prot_kinase_dom"/>
</dbReference>
<dbReference type="PANTHER" id="PTHR37542:SF3">
    <property type="entry name" value="PRION-INHIBITION AND PROPAGATION HELO DOMAIN-CONTAINING PROTEIN"/>
    <property type="match status" value="1"/>
</dbReference>
<feature type="domain" description="Protein kinase" evidence="1">
    <location>
        <begin position="1"/>
        <end position="330"/>
    </location>
</feature>
<evidence type="ECO:0000259" key="1">
    <source>
        <dbReference type="PROSITE" id="PS50011"/>
    </source>
</evidence>
<dbReference type="OrthoDB" id="1911848at2759"/>
<reference evidence="4" key="2">
    <citation type="submission" date="2020-04" db="EMBL/GenBank/DDBJ databases">
        <authorList>
            <consortium name="NCBI Genome Project"/>
        </authorList>
    </citation>
    <scope>NUCLEOTIDE SEQUENCE</scope>
    <source>
        <strain evidence="4">CBS 304.34</strain>
    </source>
</reference>